<dbReference type="InterPro" id="IPR011006">
    <property type="entry name" value="CheY-like_superfamily"/>
</dbReference>
<dbReference type="PROSITE" id="PS50110">
    <property type="entry name" value="RESPONSE_REGULATORY"/>
    <property type="match status" value="1"/>
</dbReference>
<dbReference type="InterPro" id="IPR052016">
    <property type="entry name" value="Bact_Sigma-Reg"/>
</dbReference>
<reference evidence="5" key="1">
    <citation type="submission" date="2015-09" db="EMBL/GenBank/DDBJ databases">
        <authorList>
            <person name="Rodrigo-Torres Lidia"/>
            <person name="Arahal R.David."/>
        </authorList>
    </citation>
    <scope>NUCLEOTIDE SEQUENCE [LARGE SCALE GENOMIC DNA]</scope>
    <source>
        <strain evidence="5">CECT 7735</strain>
    </source>
</reference>
<dbReference type="STRING" id="1715693.PH7735_03353"/>
<evidence type="ECO:0000313" key="4">
    <source>
        <dbReference type="EMBL" id="CUK09277.1"/>
    </source>
</evidence>
<dbReference type="SUPFAM" id="SSF81606">
    <property type="entry name" value="PP2C-like"/>
    <property type="match status" value="1"/>
</dbReference>
<dbReference type="GeneID" id="83882331"/>
<evidence type="ECO:0000259" key="3">
    <source>
        <dbReference type="PROSITE" id="PS50110"/>
    </source>
</evidence>
<dbReference type="GO" id="GO:0016791">
    <property type="term" value="F:phosphatase activity"/>
    <property type="evidence" value="ECO:0007669"/>
    <property type="project" value="TreeGrafter"/>
</dbReference>
<dbReference type="Pfam" id="PF00072">
    <property type="entry name" value="Response_reg"/>
    <property type="match status" value="1"/>
</dbReference>
<keyword evidence="2" id="KW-0597">Phosphoprotein</keyword>
<protein>
    <submittedName>
        <fullName evidence="4">Transcriptional regulatory protein AfsQ1</fullName>
    </submittedName>
</protein>
<dbReference type="InterPro" id="IPR036457">
    <property type="entry name" value="PPM-type-like_dom_sf"/>
</dbReference>
<evidence type="ECO:0000313" key="5">
    <source>
        <dbReference type="Proteomes" id="UP000051870"/>
    </source>
</evidence>
<dbReference type="PANTHER" id="PTHR43156">
    <property type="entry name" value="STAGE II SPORULATION PROTEIN E-RELATED"/>
    <property type="match status" value="1"/>
</dbReference>
<keyword evidence="1" id="KW-0378">Hydrolase</keyword>
<feature type="modified residue" description="4-aspartylphosphate" evidence="2">
    <location>
        <position position="56"/>
    </location>
</feature>
<name>A0A0N7MAA5_9RHOB</name>
<dbReference type="AlphaFoldDB" id="A0A0N7MAA5"/>
<dbReference type="SUPFAM" id="SSF52172">
    <property type="entry name" value="CheY-like"/>
    <property type="match status" value="1"/>
</dbReference>
<dbReference type="GO" id="GO:0000160">
    <property type="term" value="P:phosphorelay signal transduction system"/>
    <property type="evidence" value="ECO:0007669"/>
    <property type="project" value="InterPro"/>
</dbReference>
<dbReference type="InterPro" id="IPR001932">
    <property type="entry name" value="PPM-type_phosphatase-like_dom"/>
</dbReference>
<dbReference type="Pfam" id="PF07228">
    <property type="entry name" value="SpoIIE"/>
    <property type="match status" value="1"/>
</dbReference>
<dbReference type="SMART" id="SM00448">
    <property type="entry name" value="REC"/>
    <property type="match status" value="1"/>
</dbReference>
<feature type="domain" description="Response regulatory" evidence="3">
    <location>
        <begin position="7"/>
        <end position="123"/>
    </location>
</feature>
<evidence type="ECO:0000256" key="2">
    <source>
        <dbReference type="PROSITE-ProRule" id="PRU00169"/>
    </source>
</evidence>
<proteinExistence type="predicted"/>
<dbReference type="CDD" id="cd17574">
    <property type="entry name" value="REC_OmpR"/>
    <property type="match status" value="1"/>
</dbReference>
<accession>A0A0N7MAA5</accession>
<keyword evidence="5" id="KW-1185">Reference proteome</keyword>
<dbReference type="RefSeq" id="WP_058312519.1">
    <property type="nucleotide sequence ID" value="NZ_CYTW01000004.1"/>
</dbReference>
<dbReference type="InterPro" id="IPR001789">
    <property type="entry name" value="Sig_transdc_resp-reg_receiver"/>
</dbReference>
<dbReference type="Proteomes" id="UP000051870">
    <property type="component" value="Unassembled WGS sequence"/>
</dbReference>
<organism evidence="4 5">
    <name type="scientific">Shimia thalassica</name>
    <dbReference type="NCBI Taxonomy" id="1715693"/>
    <lineage>
        <taxon>Bacteria</taxon>
        <taxon>Pseudomonadati</taxon>
        <taxon>Pseudomonadota</taxon>
        <taxon>Alphaproteobacteria</taxon>
        <taxon>Rhodobacterales</taxon>
        <taxon>Roseobacteraceae</taxon>
    </lineage>
</organism>
<dbReference type="SMART" id="SM00331">
    <property type="entry name" value="PP2C_SIG"/>
    <property type="match status" value="1"/>
</dbReference>
<dbReference type="EMBL" id="CYTW01000004">
    <property type="protein sequence ID" value="CUK09277.1"/>
    <property type="molecule type" value="Genomic_DNA"/>
</dbReference>
<evidence type="ECO:0000256" key="1">
    <source>
        <dbReference type="ARBA" id="ARBA00022801"/>
    </source>
</evidence>
<dbReference type="PANTHER" id="PTHR43156:SF2">
    <property type="entry name" value="STAGE II SPORULATION PROTEIN E"/>
    <property type="match status" value="1"/>
</dbReference>
<sequence>MRGAIQRILLVDDSRLQRRILSASLKSDGYEVIEAASGEEALELCEETPPDLVLSDWIMPGMDGIEFCQAFRALEQEKYGYFILLTSKSEKAEVAKGLEGGADDFLIKPVNAHELRARIGAGERIVRMQRELTQKNSMISDTLDELQRVYDSLDHDLKEAKKLQQSLVRDRFKDFGTGAAALILQSSGHVGGDLVGHFGISDSRVGLYSIDVSGHGISSALMTARLAGFLSSNSPEQNVALKTLPDGRQGYHPPAEVIRRLNQIILDEMETEHYFTMLLAVVNLQTGHVEMAQAGHPHPLILRANGQVEQNGPGGLPVGLIDGATFTPFSIEMSPGDRLLILSDGVTECPNQDGDMLGEEGLEDLVGQMVNRDVTGALNVLIEELERFAGGIGFPDDVSGILFEFRGPWL</sequence>
<gene>
    <name evidence="4" type="primary">afsQ1</name>
    <name evidence="4" type="ORF">PH7735_03353</name>
</gene>
<dbReference type="Gene3D" id="3.60.40.10">
    <property type="entry name" value="PPM-type phosphatase domain"/>
    <property type="match status" value="1"/>
</dbReference>
<dbReference type="Gene3D" id="3.40.50.2300">
    <property type="match status" value="1"/>
</dbReference>